<organism evidence="4 5">
    <name type="scientific">Seminavis robusta</name>
    <dbReference type="NCBI Taxonomy" id="568900"/>
    <lineage>
        <taxon>Eukaryota</taxon>
        <taxon>Sar</taxon>
        <taxon>Stramenopiles</taxon>
        <taxon>Ochrophyta</taxon>
        <taxon>Bacillariophyta</taxon>
        <taxon>Bacillariophyceae</taxon>
        <taxon>Bacillariophycidae</taxon>
        <taxon>Naviculales</taxon>
        <taxon>Naviculaceae</taxon>
        <taxon>Seminavis</taxon>
    </lineage>
</organism>
<evidence type="ECO:0000259" key="3">
    <source>
        <dbReference type="SMART" id="SM00563"/>
    </source>
</evidence>
<name>A0A9N8DGV3_9STRA</name>
<dbReference type="PANTHER" id="PTHR31605">
    <property type="entry name" value="GLYCEROL-3-PHOSPHATE O-ACYLTRANSFERASE 1"/>
    <property type="match status" value="1"/>
</dbReference>
<dbReference type="InterPro" id="IPR052744">
    <property type="entry name" value="GPAT/DAPAT"/>
</dbReference>
<dbReference type="SUPFAM" id="SSF69593">
    <property type="entry name" value="Glycerol-3-phosphate (1)-acyltransferase"/>
    <property type="match status" value="2"/>
</dbReference>
<dbReference type="InterPro" id="IPR002123">
    <property type="entry name" value="Plipid/glycerol_acylTrfase"/>
</dbReference>
<feature type="transmembrane region" description="Helical" evidence="2">
    <location>
        <begin position="74"/>
        <end position="91"/>
    </location>
</feature>
<dbReference type="EMBL" id="CAICTM010000118">
    <property type="protein sequence ID" value="CAB9501831.1"/>
    <property type="molecule type" value="Genomic_DNA"/>
</dbReference>
<dbReference type="CDD" id="cd07992">
    <property type="entry name" value="LPLAT_AAK14816-like"/>
    <property type="match status" value="1"/>
</dbReference>
<dbReference type="Pfam" id="PF01553">
    <property type="entry name" value="Acyltransferase"/>
    <property type="match status" value="2"/>
</dbReference>
<feature type="region of interest" description="Disordered" evidence="1">
    <location>
        <begin position="711"/>
        <end position="752"/>
    </location>
</feature>
<evidence type="ECO:0000256" key="2">
    <source>
        <dbReference type="SAM" id="Phobius"/>
    </source>
</evidence>
<gene>
    <name evidence="4" type="ORF">SEMRO_119_G058250.1</name>
</gene>
<keyword evidence="2" id="KW-0812">Transmembrane</keyword>
<dbReference type="SMART" id="SM00563">
    <property type="entry name" value="PlsC"/>
    <property type="match status" value="1"/>
</dbReference>
<keyword evidence="2" id="KW-1133">Transmembrane helix</keyword>
<dbReference type="GO" id="GO:0016287">
    <property type="term" value="F:glycerone-phosphate O-acyltransferase activity"/>
    <property type="evidence" value="ECO:0007669"/>
    <property type="project" value="TreeGrafter"/>
</dbReference>
<reference evidence="4" key="1">
    <citation type="submission" date="2020-06" db="EMBL/GenBank/DDBJ databases">
        <authorList>
            <consortium name="Plant Systems Biology data submission"/>
        </authorList>
    </citation>
    <scope>NUCLEOTIDE SEQUENCE</scope>
    <source>
        <strain evidence="4">D6</strain>
    </source>
</reference>
<keyword evidence="2" id="KW-0472">Membrane</keyword>
<sequence>MSSQYKGGLSRFQSSIDITKTQLAVLFVTTMLAVDALNPVKIVLHVFPFVMPWHIATISALLGCYVFIKDMKDLLYFSVKVFFHSILSIFFRDVEIVGVQNIPTFGPCIFSVNHANQFVDAVMLVCTAQRPASYLMAEVSYKRRVIGDLAWALGVVPVKRAQDSAIKGIGTITIAHTSNQGDEEETLEADVGPLAPTYMVNGFDTQFIQQLNVGDKVRPLGTPVALKITEILNDSTLIVDEVGVPEDFETFDTPKSFDILKRVDQKQVYEKVLERIASGGAIGIFPEGGSHDRTDLLPLKVGVALIAYSALEKDGINVPIVPVGLNYFQAHRWRGRAVVEFGRPIRINPSTLKAYKQGGTERRKVCSELLDRVQDSMKSVIVSAPDYDTLQVIHTARRLYQRKGQMEPSAKQDLNRRFAEGYKRLLLMTDGNPPKEWLDLQDRLVAYHHELGHLGIRDYHVPTLNHGLKDEGLDGDKVLSYMDTFYQILHLLFLLLLAAVPTILINMPIGVLAGMYSESRRKTLLARSKVKVRAYDVVLTEKILFCIVMIPILWTSYGLILYCFTDMDGPTLTLTIFSMPLCAYVGIIVTEAGMVDAKDLRPWVMKLFPSSRKRLAALPETRLGLQRDLRKFIKKLGPVLGEIYYKKDLDWGAIQEKARIASEKAAASAEAAELEDSNHIRRRGSEASLTLEIPTSEFRPSEVLISELPPTIDGLHSSFMEQPQGGEEEGTADKGTEEVQNETEGEEQKKEN</sequence>
<keyword evidence="5" id="KW-1185">Reference proteome</keyword>
<comment type="caution">
    <text evidence="4">The sequence shown here is derived from an EMBL/GenBank/DDBJ whole genome shotgun (WGS) entry which is preliminary data.</text>
</comment>
<dbReference type="PANTHER" id="PTHR31605:SF0">
    <property type="entry name" value="GLYCEROL-3-PHOSPHATE O-ACYLTRANSFERASE 1"/>
    <property type="match status" value="1"/>
</dbReference>
<feature type="transmembrane region" description="Helical" evidence="2">
    <location>
        <begin position="574"/>
        <end position="595"/>
    </location>
</feature>
<accession>A0A9N8DGV3</accession>
<evidence type="ECO:0000256" key="1">
    <source>
        <dbReference type="SAM" id="MobiDB-lite"/>
    </source>
</evidence>
<protein>
    <submittedName>
        <fullName evidence="4">Glycerol-3-phosphate</fullName>
    </submittedName>
</protein>
<dbReference type="GO" id="GO:0004366">
    <property type="term" value="F:glycerol-3-phosphate O-acyltransferase activity"/>
    <property type="evidence" value="ECO:0007669"/>
    <property type="project" value="TreeGrafter"/>
</dbReference>
<feature type="transmembrane region" description="Helical" evidence="2">
    <location>
        <begin position="488"/>
        <end position="513"/>
    </location>
</feature>
<proteinExistence type="predicted"/>
<feature type="domain" description="Phospholipid/glycerol acyltransferase" evidence="3">
    <location>
        <begin position="108"/>
        <end position="328"/>
    </location>
</feature>
<feature type="transmembrane region" description="Helical" evidence="2">
    <location>
        <begin position="46"/>
        <end position="67"/>
    </location>
</feature>
<dbReference type="OrthoDB" id="2427554at2759"/>
<dbReference type="AlphaFoldDB" id="A0A9N8DGV3"/>
<evidence type="ECO:0000313" key="5">
    <source>
        <dbReference type="Proteomes" id="UP001153069"/>
    </source>
</evidence>
<feature type="transmembrane region" description="Helical" evidence="2">
    <location>
        <begin position="534"/>
        <end position="554"/>
    </location>
</feature>
<evidence type="ECO:0000313" key="4">
    <source>
        <dbReference type="EMBL" id="CAB9501831.1"/>
    </source>
</evidence>
<dbReference type="GO" id="GO:0008654">
    <property type="term" value="P:phospholipid biosynthetic process"/>
    <property type="evidence" value="ECO:0007669"/>
    <property type="project" value="TreeGrafter"/>
</dbReference>
<dbReference type="Proteomes" id="UP001153069">
    <property type="component" value="Unassembled WGS sequence"/>
</dbReference>